<protein>
    <submittedName>
        <fullName evidence="3">Protein-disulfide isomerase</fullName>
    </submittedName>
</protein>
<dbReference type="PANTHER" id="PTHR13887:SF55">
    <property type="entry name" value="SLR0313 PROTEIN"/>
    <property type="match status" value="1"/>
</dbReference>
<dbReference type="OrthoDB" id="117402at2"/>
<dbReference type="GO" id="GO:0016853">
    <property type="term" value="F:isomerase activity"/>
    <property type="evidence" value="ECO:0007669"/>
    <property type="project" value="UniProtKB-KW"/>
</dbReference>
<dbReference type="AlphaFoldDB" id="K9UBD9"/>
<reference evidence="3 4" key="1">
    <citation type="submission" date="2012-05" db="EMBL/GenBank/DDBJ databases">
        <title>Finished chromosome of genome of Chamaesiphon sp. PCC 6605.</title>
        <authorList>
            <consortium name="US DOE Joint Genome Institute"/>
            <person name="Gugger M."/>
            <person name="Coursin T."/>
            <person name="Rippka R."/>
            <person name="Tandeau De Marsac N."/>
            <person name="Huntemann M."/>
            <person name="Wei C.-L."/>
            <person name="Han J."/>
            <person name="Detter J.C."/>
            <person name="Han C."/>
            <person name="Tapia R."/>
            <person name="Chen A."/>
            <person name="Kyrpides N."/>
            <person name="Mavromatis K."/>
            <person name="Markowitz V."/>
            <person name="Szeto E."/>
            <person name="Ivanova N."/>
            <person name="Pagani I."/>
            <person name="Pati A."/>
            <person name="Goodwin L."/>
            <person name="Nordberg H.P."/>
            <person name="Cantor M.N."/>
            <person name="Hua S.X."/>
            <person name="Woyke T."/>
            <person name="Kerfeld C.A."/>
        </authorList>
    </citation>
    <scope>NUCLEOTIDE SEQUENCE [LARGE SCALE GENOMIC DNA]</scope>
    <source>
        <strain evidence="4">ATCC 27169 / PCC 6605</strain>
    </source>
</reference>
<dbReference type="Pfam" id="PF13462">
    <property type="entry name" value="Thioredoxin_4"/>
    <property type="match status" value="1"/>
</dbReference>
<evidence type="ECO:0000259" key="2">
    <source>
        <dbReference type="PROSITE" id="PS51352"/>
    </source>
</evidence>
<organism evidence="3 4">
    <name type="scientific">Chamaesiphon minutus (strain ATCC 27169 / PCC 6605)</name>
    <dbReference type="NCBI Taxonomy" id="1173020"/>
    <lineage>
        <taxon>Bacteria</taxon>
        <taxon>Bacillati</taxon>
        <taxon>Cyanobacteriota</taxon>
        <taxon>Cyanophyceae</taxon>
        <taxon>Gomontiellales</taxon>
        <taxon>Chamaesiphonaceae</taxon>
        <taxon>Chamaesiphon</taxon>
    </lineage>
</organism>
<sequence>MIFTNTTLDLVLPVGTRDHSQGMLAAPIVLVEYIDYQCPYCAQAVGIVRELQYELGERLCYVVRHFPLIDLHFQAMRAASAAEAAAAQNQFWQMHYSLFEFPSALSETNIFHYARKLGLDSDLFDRDLNNQHHFRHIEEDIKTGIESGVDSTPTFFINGIRYFGNWDTVSLLNAMPHHGSYANEHY</sequence>
<proteinExistence type="inferred from homology"/>
<dbReference type="PROSITE" id="PS51352">
    <property type="entry name" value="THIOREDOXIN_2"/>
    <property type="match status" value="1"/>
</dbReference>
<dbReference type="InterPro" id="IPR036249">
    <property type="entry name" value="Thioredoxin-like_sf"/>
</dbReference>
<dbReference type="Gene3D" id="3.40.30.10">
    <property type="entry name" value="Glutaredoxin"/>
    <property type="match status" value="1"/>
</dbReference>
<evidence type="ECO:0000256" key="1">
    <source>
        <dbReference type="ARBA" id="ARBA00005791"/>
    </source>
</evidence>
<dbReference type="PANTHER" id="PTHR13887">
    <property type="entry name" value="GLUTATHIONE S-TRANSFERASE KAPPA"/>
    <property type="match status" value="1"/>
</dbReference>
<dbReference type="HOGENOM" id="CLU_000288_47_7_3"/>
<accession>K9UBD9</accession>
<dbReference type="eggNOG" id="COG1651">
    <property type="taxonomic scope" value="Bacteria"/>
</dbReference>
<dbReference type="SUPFAM" id="SSF52833">
    <property type="entry name" value="Thioredoxin-like"/>
    <property type="match status" value="1"/>
</dbReference>
<dbReference type="STRING" id="1173020.Cha6605_1188"/>
<evidence type="ECO:0000313" key="4">
    <source>
        <dbReference type="Proteomes" id="UP000010366"/>
    </source>
</evidence>
<name>K9UBD9_CHAP6</name>
<gene>
    <name evidence="3" type="ORF">Cha6605_1188</name>
</gene>
<dbReference type="KEGG" id="cmp:Cha6605_1188"/>
<evidence type="ECO:0000313" key="3">
    <source>
        <dbReference type="EMBL" id="AFY92407.1"/>
    </source>
</evidence>
<keyword evidence="4" id="KW-1185">Reference proteome</keyword>
<feature type="domain" description="Thioredoxin" evidence="2">
    <location>
        <begin position="1"/>
        <end position="162"/>
    </location>
</feature>
<comment type="similarity">
    <text evidence="1">Belongs to the thioredoxin family. DsbA subfamily.</text>
</comment>
<dbReference type="Proteomes" id="UP000010366">
    <property type="component" value="Chromosome"/>
</dbReference>
<keyword evidence="3" id="KW-0413">Isomerase</keyword>
<dbReference type="EMBL" id="CP003600">
    <property type="protein sequence ID" value="AFY92407.1"/>
    <property type="molecule type" value="Genomic_DNA"/>
</dbReference>
<dbReference type="InterPro" id="IPR012336">
    <property type="entry name" value="Thioredoxin-like_fold"/>
</dbReference>
<dbReference type="RefSeq" id="WP_015158593.1">
    <property type="nucleotide sequence ID" value="NC_019697.1"/>
</dbReference>
<dbReference type="InterPro" id="IPR013766">
    <property type="entry name" value="Thioredoxin_domain"/>
</dbReference>